<dbReference type="PIRSF" id="PIRSF017082">
    <property type="entry name" value="YflP"/>
    <property type="match status" value="1"/>
</dbReference>
<evidence type="ECO:0000256" key="1">
    <source>
        <dbReference type="ARBA" id="ARBA00006987"/>
    </source>
</evidence>
<protein>
    <submittedName>
        <fullName evidence="3">Tripartite-type tricarboxylate transporter receptor subunit TctC</fullName>
    </submittedName>
</protein>
<dbReference type="Proteomes" id="UP000295525">
    <property type="component" value="Unassembled WGS sequence"/>
</dbReference>
<name>A0A4R3M1I1_9BURK</name>
<dbReference type="RefSeq" id="WP_132582394.1">
    <property type="nucleotide sequence ID" value="NZ_SMAJ01000007.1"/>
</dbReference>
<keyword evidence="2" id="KW-0732">Signal</keyword>
<keyword evidence="4" id="KW-1185">Reference proteome</keyword>
<dbReference type="PANTHER" id="PTHR42928">
    <property type="entry name" value="TRICARBOXYLATE-BINDING PROTEIN"/>
    <property type="match status" value="1"/>
</dbReference>
<organism evidence="3 4">
    <name type="scientific">Paralcaligenes ureilyticus</name>
    <dbReference type="NCBI Taxonomy" id="627131"/>
    <lineage>
        <taxon>Bacteria</taxon>
        <taxon>Pseudomonadati</taxon>
        <taxon>Pseudomonadota</taxon>
        <taxon>Betaproteobacteria</taxon>
        <taxon>Burkholderiales</taxon>
        <taxon>Alcaligenaceae</taxon>
        <taxon>Paralcaligenes</taxon>
    </lineage>
</organism>
<evidence type="ECO:0000313" key="4">
    <source>
        <dbReference type="Proteomes" id="UP000295525"/>
    </source>
</evidence>
<evidence type="ECO:0000256" key="2">
    <source>
        <dbReference type="SAM" id="SignalP"/>
    </source>
</evidence>
<reference evidence="3 4" key="1">
    <citation type="submission" date="2019-03" db="EMBL/GenBank/DDBJ databases">
        <title>Genomic Encyclopedia of Type Strains, Phase IV (KMG-IV): sequencing the most valuable type-strain genomes for metagenomic binning, comparative biology and taxonomic classification.</title>
        <authorList>
            <person name="Goeker M."/>
        </authorList>
    </citation>
    <scope>NUCLEOTIDE SEQUENCE [LARGE SCALE GENOMIC DNA]</scope>
    <source>
        <strain evidence="3 4">DSM 24591</strain>
    </source>
</reference>
<proteinExistence type="inferred from homology"/>
<feature type="chain" id="PRO_5020598948" evidence="2">
    <location>
        <begin position="30"/>
        <end position="326"/>
    </location>
</feature>
<dbReference type="EMBL" id="SMAJ01000007">
    <property type="protein sequence ID" value="TCT06974.1"/>
    <property type="molecule type" value="Genomic_DNA"/>
</dbReference>
<evidence type="ECO:0000313" key="3">
    <source>
        <dbReference type="EMBL" id="TCT06974.1"/>
    </source>
</evidence>
<dbReference type="CDD" id="cd07012">
    <property type="entry name" value="PBP2_Bug_TTT"/>
    <property type="match status" value="1"/>
</dbReference>
<comment type="similarity">
    <text evidence="1">Belongs to the UPF0065 (bug) family.</text>
</comment>
<dbReference type="Pfam" id="PF03401">
    <property type="entry name" value="TctC"/>
    <property type="match status" value="1"/>
</dbReference>
<feature type="signal peptide" evidence="2">
    <location>
        <begin position="1"/>
        <end position="29"/>
    </location>
</feature>
<dbReference type="PANTHER" id="PTHR42928:SF5">
    <property type="entry name" value="BLR1237 PROTEIN"/>
    <property type="match status" value="1"/>
</dbReference>
<sequence length="326" mass="33963">MFTKAGKTSFLSKLGLSAALAMMALSAYAAPPTTVVVAFPPGGPADTLARVVAKQLEGPLGSSVIVENKPGGNGAIAANYVKRAAPDGHTLFLSSAGAISINPMLYQHLTYNPEKDFAPIAMLVSTPEVLVVPATGHVKSVKDFLDLAKSKKEGVTLSSSGIGSMPHMAISLLRIATKANILHVPYKGAAPAIRDTVAAQVGGFFGDISGLLPFIQQHKLTAIGIAASKRSAKLPGVPTFDELGFNNVYASNWYGIFAPAGTPKNTIDALNKAMRIAMASADVKKYVATSGVEAAVDSPDEFAKTIQDDSKKWGALIKAENITVNE</sequence>
<dbReference type="Gene3D" id="3.40.190.150">
    <property type="entry name" value="Bordetella uptake gene, domain 1"/>
    <property type="match status" value="1"/>
</dbReference>
<dbReference type="Gene3D" id="3.40.190.10">
    <property type="entry name" value="Periplasmic binding protein-like II"/>
    <property type="match status" value="1"/>
</dbReference>
<keyword evidence="3" id="KW-0675">Receptor</keyword>
<gene>
    <name evidence="3" type="ORF">EDC26_10729</name>
</gene>
<accession>A0A4R3M1I1</accession>
<dbReference type="InterPro" id="IPR042100">
    <property type="entry name" value="Bug_dom1"/>
</dbReference>
<dbReference type="OrthoDB" id="8678477at2"/>
<dbReference type="SUPFAM" id="SSF53850">
    <property type="entry name" value="Periplasmic binding protein-like II"/>
    <property type="match status" value="1"/>
</dbReference>
<comment type="caution">
    <text evidence="3">The sequence shown here is derived from an EMBL/GenBank/DDBJ whole genome shotgun (WGS) entry which is preliminary data.</text>
</comment>
<dbReference type="AlphaFoldDB" id="A0A4R3M1I1"/>
<dbReference type="InterPro" id="IPR005064">
    <property type="entry name" value="BUG"/>
</dbReference>